<evidence type="ECO:0000256" key="1">
    <source>
        <dbReference type="SAM" id="MobiDB-lite"/>
    </source>
</evidence>
<dbReference type="EMBL" id="FPAA01000002">
    <property type="protein sequence ID" value="SFS41399.1"/>
    <property type="molecule type" value="Genomic_DNA"/>
</dbReference>
<dbReference type="AlphaFoldDB" id="A0A1I6PMI3"/>
<sequence>MYNPYRYTAKRWDPDAESYDMGFRNYDPSIARFDTRDAYSDASQDLGLAMDMATGSRYAFAGGNPVSYSELDGHIPDLTSRGDPDAAATWVAVTGTFYNPRTGHGRKAPKKTVRRARKSSRAYQAHSHRSRSSNSKSSSSSNSKPKPKPKPKAPRVSLDTKGWLDYIVGLNIFKVEIAYATEDTSIGGGGGQSIGPAGRVGAGGVGSGGGGGGRVVGRWRVKSPEVARTRTGYIRLDRFPKAKNHSVWSERVYNQLPARGQKPNSSMDWIDKRGNLDTRRYFDENGDAILDIDFSNHGHPKYHPVVPHAHDWDWTIKGDPRSGWRIP</sequence>
<dbReference type="InterPro" id="IPR022385">
    <property type="entry name" value="Rhs_assc_core"/>
</dbReference>
<feature type="region of interest" description="Disordered" evidence="1">
    <location>
        <begin position="101"/>
        <end position="157"/>
    </location>
</feature>
<feature type="compositionally biased region" description="Low complexity" evidence="1">
    <location>
        <begin position="132"/>
        <end position="144"/>
    </location>
</feature>
<protein>
    <submittedName>
        <fullName evidence="2">RHS repeat-associated core domain-containing protein</fullName>
    </submittedName>
</protein>
<reference evidence="3" key="1">
    <citation type="submission" date="2016-10" db="EMBL/GenBank/DDBJ databases">
        <authorList>
            <person name="Varghese N."/>
            <person name="Submissions S."/>
        </authorList>
    </citation>
    <scope>NUCLEOTIDE SEQUENCE [LARGE SCALE GENOMIC DNA]</scope>
    <source>
        <strain evidence="3">DSM 45789</strain>
    </source>
</reference>
<gene>
    <name evidence="2" type="ORF">SAMN05444972_10216</name>
</gene>
<organism evidence="2 3">
    <name type="scientific">Marininema halotolerans</name>
    <dbReference type="NCBI Taxonomy" id="1155944"/>
    <lineage>
        <taxon>Bacteria</taxon>
        <taxon>Bacillati</taxon>
        <taxon>Bacillota</taxon>
        <taxon>Bacilli</taxon>
        <taxon>Bacillales</taxon>
        <taxon>Thermoactinomycetaceae</taxon>
        <taxon>Marininema</taxon>
    </lineage>
</organism>
<keyword evidence="3" id="KW-1185">Reference proteome</keyword>
<name>A0A1I6PMI3_9BACL</name>
<evidence type="ECO:0000313" key="2">
    <source>
        <dbReference type="EMBL" id="SFS41399.1"/>
    </source>
</evidence>
<evidence type="ECO:0000313" key="3">
    <source>
        <dbReference type="Proteomes" id="UP000198660"/>
    </source>
</evidence>
<dbReference type="Gene3D" id="2.180.10.10">
    <property type="entry name" value="RHS repeat-associated core"/>
    <property type="match status" value="1"/>
</dbReference>
<dbReference type="Proteomes" id="UP000198660">
    <property type="component" value="Unassembled WGS sequence"/>
</dbReference>
<accession>A0A1I6PMI3</accession>
<dbReference type="NCBIfam" id="TIGR03696">
    <property type="entry name" value="Rhs_assc_core"/>
    <property type="match status" value="1"/>
</dbReference>
<proteinExistence type="predicted"/>
<feature type="compositionally biased region" description="Basic residues" evidence="1">
    <location>
        <begin position="103"/>
        <end position="131"/>
    </location>
</feature>